<comment type="subcellular location">
    <subcellularLocation>
        <location evidence="1">Membrane</location>
        <topology evidence="1">Single-pass type II membrane protein</topology>
    </subcellularLocation>
</comment>
<dbReference type="EMBL" id="CAJVCH010017715">
    <property type="protein sequence ID" value="CAG7683976.1"/>
    <property type="molecule type" value="Genomic_DNA"/>
</dbReference>
<keyword evidence="4" id="KW-0808">Transferase</keyword>
<dbReference type="GO" id="GO:0035252">
    <property type="term" value="F:UDP-xylosyltransferase activity"/>
    <property type="evidence" value="ECO:0007669"/>
    <property type="project" value="TreeGrafter"/>
</dbReference>
<proteinExistence type="inferred from homology"/>
<dbReference type="PANTHER" id="PTHR46012:SF2">
    <property type="entry name" value="IP22168P"/>
    <property type="match status" value="1"/>
</dbReference>
<keyword evidence="3" id="KW-0328">Glycosyltransferase</keyword>
<keyword evidence="5" id="KW-0735">Signal-anchor</keyword>
<comment type="similarity">
    <text evidence="2">Belongs to the glycosyltransferase 8 family.</text>
</comment>
<dbReference type="OrthoDB" id="6238971at2759"/>
<evidence type="ECO:0000256" key="4">
    <source>
        <dbReference type="ARBA" id="ARBA00022679"/>
    </source>
</evidence>
<sequence>MWHLFQTKLMDKKLLGITPNSETHVHYYNPNTSVPYSGANGIKAGVMLMNLKELRKFNFEARAKAIFTAYDKIIKLAFPGLVADIKCPYNFFLSHCDHETSTCYYKNTKKPEGIENICFCNPVMQEGVHILHGKSYSFTYTKSKYPFLFDTYSMFEKLDMYRDSYSAMFRVLMEKFNSRDPKPCPPLTAEMLYFRGTTYLEKLGLRRSEITSELFIPAQMHL</sequence>
<dbReference type="GO" id="GO:0016020">
    <property type="term" value="C:membrane"/>
    <property type="evidence" value="ECO:0007669"/>
    <property type="project" value="UniProtKB-SubCell"/>
</dbReference>
<protein>
    <submittedName>
        <fullName evidence="6">Uncharacterized protein</fullName>
    </submittedName>
</protein>
<comment type="caution">
    <text evidence="6">The sequence shown here is derived from an EMBL/GenBank/DDBJ whole genome shotgun (WGS) entry which is preliminary data.</text>
</comment>
<keyword evidence="7" id="KW-1185">Reference proteome</keyword>
<dbReference type="Proteomes" id="UP000708208">
    <property type="component" value="Unassembled WGS sequence"/>
</dbReference>
<keyword evidence="5" id="KW-0812">Transmembrane</keyword>
<evidence type="ECO:0000313" key="6">
    <source>
        <dbReference type="EMBL" id="CAG7683976.1"/>
    </source>
</evidence>
<dbReference type="InterPro" id="IPR051993">
    <property type="entry name" value="Glycosyltransferase_8"/>
</dbReference>
<dbReference type="GO" id="GO:0016266">
    <property type="term" value="P:protein O-linked glycosylation via N-acetyl-galactosamine"/>
    <property type="evidence" value="ECO:0007669"/>
    <property type="project" value="TreeGrafter"/>
</dbReference>
<dbReference type="PANTHER" id="PTHR46012">
    <property type="entry name" value="IP22168P"/>
    <property type="match status" value="1"/>
</dbReference>
<reference evidence="6" key="1">
    <citation type="submission" date="2021-06" db="EMBL/GenBank/DDBJ databases">
        <authorList>
            <person name="Hodson N. C."/>
            <person name="Mongue J. A."/>
            <person name="Jaron S. K."/>
        </authorList>
    </citation>
    <scope>NUCLEOTIDE SEQUENCE</scope>
</reference>
<evidence type="ECO:0000256" key="2">
    <source>
        <dbReference type="ARBA" id="ARBA00006351"/>
    </source>
</evidence>
<accession>A0A8J2NI80</accession>
<evidence type="ECO:0000256" key="3">
    <source>
        <dbReference type="ARBA" id="ARBA00022676"/>
    </source>
</evidence>
<organism evidence="6 7">
    <name type="scientific">Allacma fusca</name>
    <dbReference type="NCBI Taxonomy" id="39272"/>
    <lineage>
        <taxon>Eukaryota</taxon>
        <taxon>Metazoa</taxon>
        <taxon>Ecdysozoa</taxon>
        <taxon>Arthropoda</taxon>
        <taxon>Hexapoda</taxon>
        <taxon>Collembola</taxon>
        <taxon>Symphypleona</taxon>
        <taxon>Sminthuridae</taxon>
        <taxon>Allacma</taxon>
    </lineage>
</organism>
<name>A0A8J2NI80_9HEXA</name>
<dbReference type="AlphaFoldDB" id="A0A8J2NI80"/>
<evidence type="ECO:0000313" key="7">
    <source>
        <dbReference type="Proteomes" id="UP000708208"/>
    </source>
</evidence>
<gene>
    <name evidence="6" type="ORF">AFUS01_LOCUS3014</name>
</gene>
<evidence type="ECO:0000256" key="5">
    <source>
        <dbReference type="ARBA" id="ARBA00022968"/>
    </source>
</evidence>
<evidence type="ECO:0000256" key="1">
    <source>
        <dbReference type="ARBA" id="ARBA00004606"/>
    </source>
</evidence>